<dbReference type="Gene3D" id="3.40.33.10">
    <property type="entry name" value="CAP"/>
    <property type="match status" value="1"/>
</dbReference>
<dbReference type="InterPro" id="IPR014044">
    <property type="entry name" value="CAP_dom"/>
</dbReference>
<dbReference type="InterPro" id="IPR001283">
    <property type="entry name" value="CRISP-related"/>
</dbReference>
<dbReference type="PANTHER" id="PTHR10334">
    <property type="entry name" value="CYSTEINE-RICH SECRETORY PROTEIN-RELATED"/>
    <property type="match status" value="1"/>
</dbReference>
<evidence type="ECO:0000259" key="2">
    <source>
        <dbReference type="SMART" id="SM00198"/>
    </source>
</evidence>
<feature type="domain" description="SCP" evidence="2">
    <location>
        <begin position="33"/>
        <end position="157"/>
    </location>
</feature>
<dbReference type="PRINTS" id="PR00837">
    <property type="entry name" value="V5TPXLIKE"/>
</dbReference>
<dbReference type="AlphaFoldDB" id="A0A1C7NRM4"/>
<accession>A0A1C7NRM4</accession>
<sequence>MFKSSIVALAAAFLTVSQAASLEGALERAVSSTDIATILNAHNMLRLRHSSPPLSWNNTLATFAEQWINKCQWAHSGGPYGENLALRTPGWNATVNAWYNEISLYNFSNPGFSSSTGHFTQVVWKATTQVGCAVRYCSNLSGNIYACEYTPRGNVLWGGTGDRNRFFRENVLPPK</sequence>
<dbReference type="GO" id="GO:0005576">
    <property type="term" value="C:extracellular region"/>
    <property type="evidence" value="ECO:0007669"/>
    <property type="project" value="InterPro"/>
</dbReference>
<proteinExistence type="predicted"/>
<evidence type="ECO:0000313" key="4">
    <source>
        <dbReference type="Proteomes" id="UP000093000"/>
    </source>
</evidence>
<dbReference type="PROSITE" id="PS01009">
    <property type="entry name" value="CRISP_1"/>
    <property type="match status" value="1"/>
</dbReference>
<organism evidence="3 4">
    <name type="scientific">Choanephora cucurbitarum</name>
    <dbReference type="NCBI Taxonomy" id="101091"/>
    <lineage>
        <taxon>Eukaryota</taxon>
        <taxon>Fungi</taxon>
        <taxon>Fungi incertae sedis</taxon>
        <taxon>Mucoromycota</taxon>
        <taxon>Mucoromycotina</taxon>
        <taxon>Mucoromycetes</taxon>
        <taxon>Mucorales</taxon>
        <taxon>Mucorineae</taxon>
        <taxon>Choanephoraceae</taxon>
        <taxon>Choanephoroideae</taxon>
        <taxon>Choanephora</taxon>
    </lineage>
</organism>
<keyword evidence="4" id="KW-1185">Reference proteome</keyword>
<evidence type="ECO:0000313" key="3">
    <source>
        <dbReference type="EMBL" id="OBZ91733.1"/>
    </source>
</evidence>
<protein>
    <submittedName>
        <fullName evidence="3">Repressed by EFG1 protein 1</fullName>
    </submittedName>
</protein>
<comment type="caution">
    <text evidence="3">The sequence shown here is derived from an EMBL/GenBank/DDBJ whole genome shotgun (WGS) entry which is preliminary data.</text>
</comment>
<dbReference type="InterPro" id="IPR018244">
    <property type="entry name" value="Allrgn_V5/Tpx1_CS"/>
</dbReference>
<name>A0A1C7NRM4_9FUNG</name>
<dbReference type="SUPFAM" id="SSF55797">
    <property type="entry name" value="PR-1-like"/>
    <property type="match status" value="1"/>
</dbReference>
<dbReference type="EMBL" id="LUGH01000004">
    <property type="protein sequence ID" value="OBZ91733.1"/>
    <property type="molecule type" value="Genomic_DNA"/>
</dbReference>
<keyword evidence="1" id="KW-0732">Signal</keyword>
<evidence type="ECO:0000256" key="1">
    <source>
        <dbReference type="SAM" id="SignalP"/>
    </source>
</evidence>
<dbReference type="InterPro" id="IPR035940">
    <property type="entry name" value="CAP_sf"/>
</dbReference>
<dbReference type="Proteomes" id="UP000093000">
    <property type="component" value="Unassembled WGS sequence"/>
</dbReference>
<feature type="chain" id="PRO_5008889844" evidence="1">
    <location>
        <begin position="20"/>
        <end position="175"/>
    </location>
</feature>
<dbReference type="OrthoDB" id="337038at2759"/>
<gene>
    <name evidence="3" type="primary">RBE1</name>
    <name evidence="3" type="ORF">A0J61_00188</name>
</gene>
<dbReference type="SMART" id="SM00198">
    <property type="entry name" value="SCP"/>
    <property type="match status" value="1"/>
</dbReference>
<dbReference type="STRING" id="101091.A0A1C7NRM4"/>
<reference evidence="3 4" key="1">
    <citation type="submission" date="2016-03" db="EMBL/GenBank/DDBJ databases">
        <title>Choanephora cucurbitarum.</title>
        <authorList>
            <person name="Min B."/>
            <person name="Park H."/>
            <person name="Park J.-H."/>
            <person name="Shin H.-D."/>
            <person name="Choi I.-G."/>
        </authorList>
    </citation>
    <scope>NUCLEOTIDE SEQUENCE [LARGE SCALE GENOMIC DNA]</scope>
    <source>
        <strain evidence="3 4">KUS-F28377</strain>
    </source>
</reference>
<dbReference type="Pfam" id="PF00188">
    <property type="entry name" value="CAP"/>
    <property type="match status" value="1"/>
</dbReference>
<dbReference type="InParanoid" id="A0A1C7NRM4"/>
<feature type="signal peptide" evidence="1">
    <location>
        <begin position="1"/>
        <end position="19"/>
    </location>
</feature>